<proteinExistence type="predicted"/>
<accession>A0AAV1QCF8</accession>
<sequence length="369" mass="40471">MATYAELQQSELSQHGQRTIHKKGPVEKKTCPNNFFHWRQRSLQEHFPVSYGVVENSSPVSHLNIPQLVGMADGSVLVKTFDWQKHLTPHFRRLPQIKSYQHFSFDTKRPGVVLAKTHCDAEPIEYQLLRNGADLPPVDSLPVLAPPGLTIDRQAYLYEKIRPFCADEARDITCPAPKGWRWFGGGVDLLVTGAGNRAEHTWFQSTITTTPEKAWFTSTPLPDDSVTKPRLCPCYQPAACSLQSPATAARYATWSGGSPVRFPSSNYCYGPAAPSNHLAIMDPAETDNIKRALANQGALVTKHETTLRQVVDNLQQLATGITDLGGRMDAITGQLTALAHAPPPPPAPVPPPAVAPMVAPREPFIPTPA</sequence>
<gene>
    <name evidence="2" type="ORF">FSCOSCO3_A025328</name>
</gene>
<feature type="non-terminal residue" evidence="2">
    <location>
        <position position="369"/>
    </location>
</feature>
<reference evidence="2 3" key="1">
    <citation type="submission" date="2024-01" db="EMBL/GenBank/DDBJ databases">
        <authorList>
            <person name="Alioto T."/>
            <person name="Alioto T."/>
            <person name="Gomez Garrido J."/>
        </authorList>
    </citation>
    <scope>NUCLEOTIDE SEQUENCE [LARGE SCALE GENOMIC DNA]</scope>
</reference>
<dbReference type="AlphaFoldDB" id="A0AAV1QCF8"/>
<dbReference type="PANTHER" id="PTHR34415:SF1">
    <property type="entry name" value="INTEGRASE CATALYTIC DOMAIN-CONTAINING PROTEIN"/>
    <property type="match status" value="1"/>
</dbReference>
<evidence type="ECO:0000313" key="3">
    <source>
        <dbReference type="Proteomes" id="UP001314229"/>
    </source>
</evidence>
<evidence type="ECO:0000313" key="2">
    <source>
        <dbReference type="EMBL" id="CAK6981240.1"/>
    </source>
</evidence>
<keyword evidence="3" id="KW-1185">Reference proteome</keyword>
<feature type="region of interest" description="Disordered" evidence="1">
    <location>
        <begin position="1"/>
        <end position="26"/>
    </location>
</feature>
<protein>
    <submittedName>
        <fullName evidence="2">Uncharacterized protein</fullName>
    </submittedName>
</protein>
<dbReference type="EMBL" id="CAWUFR010000793">
    <property type="protein sequence ID" value="CAK6981240.1"/>
    <property type="molecule type" value="Genomic_DNA"/>
</dbReference>
<dbReference type="Proteomes" id="UP001314229">
    <property type="component" value="Unassembled WGS sequence"/>
</dbReference>
<name>A0AAV1QCF8_SCOSC</name>
<feature type="compositionally biased region" description="Polar residues" evidence="1">
    <location>
        <begin position="1"/>
        <end position="17"/>
    </location>
</feature>
<comment type="caution">
    <text evidence="2">The sequence shown here is derived from an EMBL/GenBank/DDBJ whole genome shotgun (WGS) entry which is preliminary data.</text>
</comment>
<evidence type="ECO:0000256" key="1">
    <source>
        <dbReference type="SAM" id="MobiDB-lite"/>
    </source>
</evidence>
<organism evidence="2 3">
    <name type="scientific">Scomber scombrus</name>
    <name type="common">Atlantic mackerel</name>
    <name type="synonym">Scomber vernalis</name>
    <dbReference type="NCBI Taxonomy" id="13677"/>
    <lineage>
        <taxon>Eukaryota</taxon>
        <taxon>Metazoa</taxon>
        <taxon>Chordata</taxon>
        <taxon>Craniata</taxon>
        <taxon>Vertebrata</taxon>
        <taxon>Euteleostomi</taxon>
        <taxon>Actinopterygii</taxon>
        <taxon>Neopterygii</taxon>
        <taxon>Teleostei</taxon>
        <taxon>Neoteleostei</taxon>
        <taxon>Acanthomorphata</taxon>
        <taxon>Pelagiaria</taxon>
        <taxon>Scombriformes</taxon>
        <taxon>Scombridae</taxon>
        <taxon>Scomber</taxon>
    </lineage>
</organism>
<dbReference type="PANTHER" id="PTHR34415">
    <property type="entry name" value="INTEGRASE CATALYTIC DOMAIN-CONTAINING PROTEIN"/>
    <property type="match status" value="1"/>
</dbReference>